<sequence length="78" mass="8303">MSHESNDTKTPAQETAAPRKLTLKDLKLEIRTQEQVWGGFGSAMGGVGNQWAFGPRADSGAGDAAAWNEGDITLAEQE</sequence>
<name>A0ABZ2LJR1_9BACT</name>
<gene>
    <name evidence="2" type="ORF">LZC94_25315</name>
</gene>
<evidence type="ECO:0000313" key="3">
    <source>
        <dbReference type="Proteomes" id="UP001370348"/>
    </source>
</evidence>
<protein>
    <submittedName>
        <fullName evidence="2">Uncharacterized protein</fullName>
    </submittedName>
</protein>
<dbReference type="EMBL" id="CP089984">
    <property type="protein sequence ID" value="WXB11182.1"/>
    <property type="molecule type" value="Genomic_DNA"/>
</dbReference>
<evidence type="ECO:0000313" key="2">
    <source>
        <dbReference type="EMBL" id="WXB11182.1"/>
    </source>
</evidence>
<accession>A0ABZ2LJR1</accession>
<feature type="region of interest" description="Disordered" evidence="1">
    <location>
        <begin position="1"/>
        <end position="20"/>
    </location>
</feature>
<reference evidence="2 3" key="1">
    <citation type="submission" date="2021-12" db="EMBL/GenBank/DDBJ databases">
        <title>Discovery of the Pendulisporaceae a myxobacterial family with distinct sporulation behavior and unique specialized metabolism.</title>
        <authorList>
            <person name="Garcia R."/>
            <person name="Popoff A."/>
            <person name="Bader C.D."/>
            <person name="Loehr J."/>
            <person name="Walesch S."/>
            <person name="Walt C."/>
            <person name="Boldt J."/>
            <person name="Bunk B."/>
            <person name="Haeckl F.J.F.P.J."/>
            <person name="Gunesch A.P."/>
            <person name="Birkelbach J."/>
            <person name="Nuebel U."/>
            <person name="Pietschmann T."/>
            <person name="Bach T."/>
            <person name="Mueller R."/>
        </authorList>
    </citation>
    <scope>NUCLEOTIDE SEQUENCE [LARGE SCALE GENOMIC DNA]</scope>
    <source>
        <strain evidence="2 3">MSr11954</strain>
    </source>
</reference>
<organism evidence="2 3">
    <name type="scientific">Pendulispora albinea</name>
    <dbReference type="NCBI Taxonomy" id="2741071"/>
    <lineage>
        <taxon>Bacteria</taxon>
        <taxon>Pseudomonadati</taxon>
        <taxon>Myxococcota</taxon>
        <taxon>Myxococcia</taxon>
        <taxon>Myxococcales</taxon>
        <taxon>Sorangiineae</taxon>
        <taxon>Pendulisporaceae</taxon>
        <taxon>Pendulispora</taxon>
    </lineage>
</organism>
<dbReference type="Proteomes" id="UP001370348">
    <property type="component" value="Chromosome"/>
</dbReference>
<proteinExistence type="predicted"/>
<dbReference type="RefSeq" id="WP_394820797.1">
    <property type="nucleotide sequence ID" value="NZ_CP089984.1"/>
</dbReference>
<feature type="region of interest" description="Disordered" evidence="1">
    <location>
        <begin position="54"/>
        <end position="78"/>
    </location>
</feature>
<keyword evidence="3" id="KW-1185">Reference proteome</keyword>
<evidence type="ECO:0000256" key="1">
    <source>
        <dbReference type="SAM" id="MobiDB-lite"/>
    </source>
</evidence>